<evidence type="ECO:0000313" key="3">
    <source>
        <dbReference type="Proteomes" id="UP000283497"/>
    </source>
</evidence>
<evidence type="ECO:0000313" key="2">
    <source>
        <dbReference type="EMBL" id="RHK34649.1"/>
    </source>
</evidence>
<sequence length="117" mass="13646">MTFLTYHGRAGSNVILRYQIDGEEYSLRELHLEEVLPGMYVCHMNFFQKDHVKYRLESDGSPVDEGAGLEFETFEYGDGEESRFFTLNHLDSEESSLPEVKDCLLKTFFADQYMKLL</sequence>
<organism evidence="2 3">
    <name type="scientific">Anaerobutyricum hallii</name>
    <dbReference type="NCBI Taxonomy" id="39488"/>
    <lineage>
        <taxon>Bacteria</taxon>
        <taxon>Bacillati</taxon>
        <taxon>Bacillota</taxon>
        <taxon>Clostridia</taxon>
        <taxon>Lachnospirales</taxon>
        <taxon>Lachnospiraceae</taxon>
        <taxon>Anaerobutyricum</taxon>
    </lineage>
</organism>
<gene>
    <name evidence="2" type="ORF">DW068_14435</name>
</gene>
<dbReference type="Pfam" id="PF18983">
    <property type="entry name" value="DUF5717"/>
    <property type="match status" value="1"/>
</dbReference>
<proteinExistence type="predicted"/>
<name>A0A415G401_9FIRM</name>
<protein>
    <recommendedName>
        <fullName evidence="1">DUF5717 domain-containing protein</fullName>
    </recommendedName>
</protein>
<comment type="caution">
    <text evidence="2">The sequence shown here is derived from an EMBL/GenBank/DDBJ whole genome shotgun (WGS) entry which is preliminary data.</text>
</comment>
<feature type="domain" description="DUF5717" evidence="1">
    <location>
        <begin position="2"/>
        <end position="93"/>
    </location>
</feature>
<accession>A0A415G401</accession>
<evidence type="ECO:0000259" key="1">
    <source>
        <dbReference type="Pfam" id="PF18983"/>
    </source>
</evidence>
<reference evidence="2 3" key="1">
    <citation type="submission" date="2018-08" db="EMBL/GenBank/DDBJ databases">
        <title>A genome reference for cultivated species of the human gut microbiota.</title>
        <authorList>
            <person name="Zou Y."/>
            <person name="Xue W."/>
            <person name="Luo G."/>
        </authorList>
    </citation>
    <scope>NUCLEOTIDE SEQUENCE [LARGE SCALE GENOMIC DNA]</scope>
    <source>
        <strain evidence="2 3">AF45-14BH</strain>
    </source>
</reference>
<dbReference type="AlphaFoldDB" id="A0A415G401"/>
<dbReference type="EMBL" id="QRNJ01000074">
    <property type="protein sequence ID" value="RHK34649.1"/>
    <property type="molecule type" value="Genomic_DNA"/>
</dbReference>
<dbReference type="InterPro" id="IPR043774">
    <property type="entry name" value="DUF5717_C"/>
</dbReference>
<dbReference type="Proteomes" id="UP000283497">
    <property type="component" value="Unassembled WGS sequence"/>
</dbReference>